<organism evidence="11 12">
    <name type="scientific">Flavobacterium limnosediminis JC2902</name>
    <dbReference type="NCBI Taxonomy" id="1341181"/>
    <lineage>
        <taxon>Bacteria</taxon>
        <taxon>Pseudomonadati</taxon>
        <taxon>Bacteroidota</taxon>
        <taxon>Flavobacteriia</taxon>
        <taxon>Flavobacteriales</taxon>
        <taxon>Flavobacteriaceae</taxon>
        <taxon>Flavobacterium</taxon>
    </lineage>
</organism>
<evidence type="ECO:0000259" key="10">
    <source>
        <dbReference type="PROSITE" id="PS50109"/>
    </source>
</evidence>
<evidence type="ECO:0000256" key="6">
    <source>
        <dbReference type="ARBA" id="ARBA00022777"/>
    </source>
</evidence>
<comment type="caution">
    <text evidence="11">The sequence shown here is derived from an EMBL/GenBank/DDBJ whole genome shotgun (WGS) entry which is preliminary data.</text>
</comment>
<dbReference type="OrthoDB" id="9767435at2"/>
<dbReference type="PANTHER" id="PTHR41523:SF8">
    <property type="entry name" value="ETHYLENE RESPONSE SENSOR PROTEIN"/>
    <property type="match status" value="1"/>
</dbReference>
<dbReference type="STRING" id="1341181.FLJC2902T_26820"/>
<dbReference type="GO" id="GO:0005524">
    <property type="term" value="F:ATP binding"/>
    <property type="evidence" value="ECO:0007669"/>
    <property type="project" value="UniProtKB-KW"/>
</dbReference>
<dbReference type="SMART" id="SM00387">
    <property type="entry name" value="HATPase_c"/>
    <property type="match status" value="1"/>
</dbReference>
<evidence type="ECO:0000256" key="4">
    <source>
        <dbReference type="ARBA" id="ARBA00022679"/>
    </source>
</evidence>
<keyword evidence="6" id="KW-0418">Kinase</keyword>
<dbReference type="PANTHER" id="PTHR41523">
    <property type="entry name" value="TWO-COMPONENT SYSTEM SENSOR PROTEIN"/>
    <property type="match status" value="1"/>
</dbReference>
<dbReference type="GO" id="GO:0004673">
    <property type="term" value="F:protein histidine kinase activity"/>
    <property type="evidence" value="ECO:0007669"/>
    <property type="project" value="UniProtKB-EC"/>
</dbReference>
<dbReference type="InterPro" id="IPR036890">
    <property type="entry name" value="HATPase_C_sf"/>
</dbReference>
<comment type="catalytic activity">
    <reaction evidence="1">
        <text>ATP + protein L-histidine = ADP + protein N-phospho-L-histidine.</text>
        <dbReference type="EC" id="2.7.13.3"/>
    </reaction>
</comment>
<keyword evidence="8" id="KW-0812">Transmembrane</keyword>
<feature type="transmembrane region" description="Helical" evidence="8">
    <location>
        <begin position="401"/>
        <end position="421"/>
    </location>
</feature>
<sequence length="650" mass="75054">MSFILKNIICCLFLFQFFIGNAQTTDKIKEIYTSKKGIDKIRFYESLTHRQKIDNREFFYQNLPKLKSDEQINTHINSSMRLKFVLADVYFIKEDYLKSIVVLKEIQNNKDYKLSDSKRMSVLVRLQKAYLNLNLFSNVFKINSEISLLRKKGVDYDLWTYSIKSSLYARLHLYDKAILQLKSEINEILKNPKRDSLIVPSAYNSLGYYYSMNNQIDSAYHYYNLSLQKAETGLKKNDWESFNALYGLVKGNIGVLKMKQGDYKSAVPLLMEDISIGIKIKDNNSNDGIVKTIVYLTTCNIKLKNYTEAKKNIELAEQLMSKGISDETRVFYYRTKAELLKVQNKKDEAHIYYEKAFNLSDSINSKTQRLLLAGNEILYQLEEKDHLIEKQQSDINAKEKVTLYIIATALGIILVTTLLYLSNSRKKQKEIQHKNDEISAKNETIKESLAEKEMLLKEIHHRVKNNLQIISGLMELQNLNISDENAKIILKEGQSRIQSIALIHKTLYQSENFSKVPFQNYLSELIQAIQTAYNNNQKISIDVEANEIELGINTAIPLSLILNEIITNCFRHAFKNRESGNITINLTKENDIYRLIVKDNGIGLPADFDPKKLQSIGFDLILGLTRQLEGNCEWKNDNGANIIITFKDIA</sequence>
<keyword evidence="4" id="KW-0808">Transferase</keyword>
<dbReference type="SMART" id="SM00028">
    <property type="entry name" value="TPR"/>
    <property type="match status" value="3"/>
</dbReference>
<dbReference type="SUPFAM" id="SSF48452">
    <property type="entry name" value="TPR-like"/>
    <property type="match status" value="1"/>
</dbReference>
<dbReference type="Gene3D" id="3.30.450.20">
    <property type="entry name" value="PAS domain"/>
    <property type="match status" value="1"/>
</dbReference>
<dbReference type="InterPro" id="IPR011495">
    <property type="entry name" value="Sig_transdc_His_kin_sub2_dim/P"/>
</dbReference>
<dbReference type="Pfam" id="PF07568">
    <property type="entry name" value="HisKA_2"/>
    <property type="match status" value="1"/>
</dbReference>
<evidence type="ECO:0000256" key="5">
    <source>
        <dbReference type="ARBA" id="ARBA00022741"/>
    </source>
</evidence>
<name>V6SKC4_9FLAO</name>
<feature type="signal peptide" evidence="9">
    <location>
        <begin position="1"/>
        <end position="22"/>
    </location>
</feature>
<evidence type="ECO:0000313" key="11">
    <source>
        <dbReference type="EMBL" id="ESU26707.1"/>
    </source>
</evidence>
<dbReference type="Gene3D" id="1.25.40.10">
    <property type="entry name" value="Tetratricopeptide repeat domain"/>
    <property type="match status" value="1"/>
</dbReference>
<evidence type="ECO:0000256" key="2">
    <source>
        <dbReference type="ARBA" id="ARBA00012438"/>
    </source>
</evidence>
<dbReference type="InterPro" id="IPR019734">
    <property type="entry name" value="TPR_rpt"/>
</dbReference>
<evidence type="ECO:0000256" key="8">
    <source>
        <dbReference type="SAM" id="Phobius"/>
    </source>
</evidence>
<evidence type="ECO:0000256" key="9">
    <source>
        <dbReference type="SAM" id="SignalP"/>
    </source>
</evidence>
<evidence type="ECO:0000256" key="3">
    <source>
        <dbReference type="ARBA" id="ARBA00022553"/>
    </source>
</evidence>
<dbReference type="PATRIC" id="fig|1341181.4.peg.2640"/>
<keyword evidence="7" id="KW-0067">ATP-binding</keyword>
<feature type="chain" id="PRO_5004750961" description="histidine kinase" evidence="9">
    <location>
        <begin position="23"/>
        <end position="650"/>
    </location>
</feature>
<protein>
    <recommendedName>
        <fullName evidence="2">histidine kinase</fullName>
        <ecNumber evidence="2">2.7.13.3</ecNumber>
    </recommendedName>
</protein>
<dbReference type="InterPro" id="IPR005467">
    <property type="entry name" value="His_kinase_dom"/>
</dbReference>
<keyword evidence="3" id="KW-0597">Phosphoprotein</keyword>
<dbReference type="PROSITE" id="PS50109">
    <property type="entry name" value="HIS_KIN"/>
    <property type="match status" value="1"/>
</dbReference>
<dbReference type="SUPFAM" id="SSF55874">
    <property type="entry name" value="ATPase domain of HSP90 chaperone/DNA topoisomerase II/histidine kinase"/>
    <property type="match status" value="1"/>
</dbReference>
<dbReference type="EMBL" id="AVGG01000018">
    <property type="protein sequence ID" value="ESU26707.1"/>
    <property type="molecule type" value="Genomic_DNA"/>
</dbReference>
<dbReference type="eggNOG" id="COG3920">
    <property type="taxonomic scope" value="Bacteria"/>
</dbReference>
<keyword evidence="5" id="KW-0547">Nucleotide-binding</keyword>
<dbReference type="Gene3D" id="3.30.565.10">
    <property type="entry name" value="Histidine kinase-like ATPase, C-terminal domain"/>
    <property type="match status" value="1"/>
</dbReference>
<evidence type="ECO:0000256" key="1">
    <source>
        <dbReference type="ARBA" id="ARBA00000085"/>
    </source>
</evidence>
<dbReference type="RefSeq" id="WP_023580240.1">
    <property type="nucleotide sequence ID" value="NZ_AVGG01000018.1"/>
</dbReference>
<dbReference type="AlphaFoldDB" id="V6SKC4"/>
<dbReference type="Proteomes" id="UP000018004">
    <property type="component" value="Unassembled WGS sequence"/>
</dbReference>
<reference evidence="11 12" key="1">
    <citation type="submission" date="2013-08" db="EMBL/GenBank/DDBJ databases">
        <title>Flavobacterium limnosediminis JC2902 genome sequencing.</title>
        <authorList>
            <person name="Lee K."/>
            <person name="Yi H."/>
            <person name="Park S."/>
            <person name="Chun J."/>
        </authorList>
    </citation>
    <scope>NUCLEOTIDE SEQUENCE [LARGE SCALE GENOMIC DNA]</scope>
    <source>
        <strain evidence="11 12">JC2902</strain>
    </source>
</reference>
<keyword evidence="12" id="KW-1185">Reference proteome</keyword>
<accession>V6SKC4</accession>
<evidence type="ECO:0000313" key="12">
    <source>
        <dbReference type="Proteomes" id="UP000018004"/>
    </source>
</evidence>
<keyword evidence="9" id="KW-0732">Signal</keyword>
<feature type="domain" description="Histidine kinase" evidence="10">
    <location>
        <begin position="458"/>
        <end position="650"/>
    </location>
</feature>
<dbReference type="InterPro" id="IPR003594">
    <property type="entry name" value="HATPase_dom"/>
</dbReference>
<evidence type="ECO:0000256" key="7">
    <source>
        <dbReference type="ARBA" id="ARBA00022840"/>
    </source>
</evidence>
<keyword evidence="8" id="KW-1133">Transmembrane helix</keyword>
<dbReference type="EC" id="2.7.13.3" evidence="2"/>
<dbReference type="InterPro" id="IPR011990">
    <property type="entry name" value="TPR-like_helical_dom_sf"/>
</dbReference>
<proteinExistence type="predicted"/>
<gene>
    <name evidence="11" type="ORF">FLJC2902T_26820</name>
</gene>
<dbReference type="Pfam" id="PF02518">
    <property type="entry name" value="HATPase_c"/>
    <property type="match status" value="1"/>
</dbReference>
<keyword evidence="8" id="KW-0472">Membrane</keyword>